<feature type="domain" description="Nudix hydrolase" evidence="3">
    <location>
        <begin position="49"/>
        <end position="190"/>
    </location>
</feature>
<name>W4KKP6_HETIT</name>
<keyword evidence="1 2" id="KW-0378">Hydrolase</keyword>
<dbReference type="EMBL" id="KI925455">
    <property type="protein sequence ID" value="ETW85641.1"/>
    <property type="molecule type" value="Genomic_DNA"/>
</dbReference>
<keyword evidence="5" id="KW-1185">Reference proteome</keyword>
<dbReference type="PRINTS" id="PR00502">
    <property type="entry name" value="NUDIXFAMILY"/>
</dbReference>
<dbReference type="AlphaFoldDB" id="W4KKP6"/>
<dbReference type="PROSITE" id="PS51462">
    <property type="entry name" value="NUDIX"/>
    <property type="match status" value="1"/>
</dbReference>
<reference evidence="4 5" key="1">
    <citation type="journal article" date="2012" name="New Phytol.">
        <title>Insight into trade-off between wood decay and parasitism from the genome of a fungal forest pathogen.</title>
        <authorList>
            <person name="Olson A."/>
            <person name="Aerts A."/>
            <person name="Asiegbu F."/>
            <person name="Belbahri L."/>
            <person name="Bouzid O."/>
            <person name="Broberg A."/>
            <person name="Canback B."/>
            <person name="Coutinho P.M."/>
            <person name="Cullen D."/>
            <person name="Dalman K."/>
            <person name="Deflorio G."/>
            <person name="van Diepen L.T."/>
            <person name="Dunand C."/>
            <person name="Duplessis S."/>
            <person name="Durling M."/>
            <person name="Gonthier P."/>
            <person name="Grimwood J."/>
            <person name="Fossdal C.G."/>
            <person name="Hansson D."/>
            <person name="Henrissat B."/>
            <person name="Hietala A."/>
            <person name="Himmelstrand K."/>
            <person name="Hoffmeister D."/>
            <person name="Hogberg N."/>
            <person name="James T.Y."/>
            <person name="Karlsson M."/>
            <person name="Kohler A."/>
            <person name="Kues U."/>
            <person name="Lee Y.H."/>
            <person name="Lin Y.C."/>
            <person name="Lind M."/>
            <person name="Lindquist E."/>
            <person name="Lombard V."/>
            <person name="Lucas S."/>
            <person name="Lunden K."/>
            <person name="Morin E."/>
            <person name="Murat C."/>
            <person name="Park J."/>
            <person name="Raffaello T."/>
            <person name="Rouze P."/>
            <person name="Salamov A."/>
            <person name="Schmutz J."/>
            <person name="Solheim H."/>
            <person name="Stahlberg J."/>
            <person name="Velez H."/>
            <person name="de Vries R.P."/>
            <person name="Wiebenga A."/>
            <person name="Woodward S."/>
            <person name="Yakovlev I."/>
            <person name="Garbelotto M."/>
            <person name="Martin F."/>
            <person name="Grigoriev I.V."/>
            <person name="Stenlid J."/>
        </authorList>
    </citation>
    <scope>NUCLEOTIDE SEQUENCE [LARGE SCALE GENOMIC DNA]</scope>
    <source>
        <strain evidence="4 5">TC 32-1</strain>
    </source>
</reference>
<dbReference type="InParanoid" id="W4KKP6"/>
<dbReference type="InterPro" id="IPR020084">
    <property type="entry name" value="NUDIX_hydrolase_CS"/>
</dbReference>
<dbReference type="GO" id="GO:0019693">
    <property type="term" value="P:ribose phosphate metabolic process"/>
    <property type="evidence" value="ECO:0007669"/>
    <property type="project" value="TreeGrafter"/>
</dbReference>
<dbReference type="CDD" id="cd18888">
    <property type="entry name" value="NUDIX_ADPRase_Nudt5"/>
    <property type="match status" value="1"/>
</dbReference>
<sequence length="208" mass="23087">MAQDPVVLSKEDLDTRNAKWVSLKKIKWKDSEGKERAWEVAERRTRGSTDVDAVAILALIRSKTRAFPVSTVIIEQYRPPIGKFIVELPAGLIDNGETAEQAAIRELKEETGYVADSVVDMTAVLATDPGMTTANMKLVTLNVVFLGKLETPDQKLDDGEAIVRRVVELKGLYKELKGSFRLGFVVDARLFHFAAGFELAHQVNDETV</sequence>
<evidence type="ECO:0000256" key="2">
    <source>
        <dbReference type="RuleBase" id="RU003476"/>
    </source>
</evidence>
<dbReference type="STRING" id="747525.W4KKP6"/>
<dbReference type="HOGENOM" id="CLU_062658_0_0_1"/>
<dbReference type="GO" id="GO:0047631">
    <property type="term" value="F:ADP-ribose diphosphatase activity"/>
    <property type="evidence" value="ECO:0007669"/>
    <property type="project" value="TreeGrafter"/>
</dbReference>
<dbReference type="OrthoDB" id="10249920at2759"/>
<dbReference type="PANTHER" id="PTHR11839">
    <property type="entry name" value="UDP/ADP-SUGAR PYROPHOSPHATASE"/>
    <property type="match status" value="1"/>
</dbReference>
<dbReference type="RefSeq" id="XP_009542477.1">
    <property type="nucleotide sequence ID" value="XM_009544182.1"/>
</dbReference>
<dbReference type="PANTHER" id="PTHR11839:SF1">
    <property type="entry name" value="ADP-SUGAR PYROPHOSPHATASE"/>
    <property type="match status" value="1"/>
</dbReference>
<dbReference type="eggNOG" id="KOG3041">
    <property type="taxonomic scope" value="Eukaryota"/>
</dbReference>
<evidence type="ECO:0000259" key="3">
    <source>
        <dbReference type="PROSITE" id="PS51462"/>
    </source>
</evidence>
<dbReference type="Pfam" id="PF00293">
    <property type="entry name" value="NUDIX"/>
    <property type="match status" value="1"/>
</dbReference>
<dbReference type="GO" id="GO:0006753">
    <property type="term" value="P:nucleoside phosphate metabolic process"/>
    <property type="evidence" value="ECO:0007669"/>
    <property type="project" value="TreeGrafter"/>
</dbReference>
<dbReference type="InterPro" id="IPR000086">
    <property type="entry name" value="NUDIX_hydrolase_dom"/>
</dbReference>
<dbReference type="Proteomes" id="UP000030671">
    <property type="component" value="Unassembled WGS sequence"/>
</dbReference>
<evidence type="ECO:0000313" key="5">
    <source>
        <dbReference type="Proteomes" id="UP000030671"/>
    </source>
</evidence>
<dbReference type="KEGG" id="hir:HETIRDRAFT_414631"/>
<dbReference type="GeneID" id="20673192"/>
<evidence type="ECO:0000256" key="1">
    <source>
        <dbReference type="ARBA" id="ARBA00022801"/>
    </source>
</evidence>
<accession>W4KKP6</accession>
<dbReference type="InterPro" id="IPR015797">
    <property type="entry name" value="NUDIX_hydrolase-like_dom_sf"/>
</dbReference>
<dbReference type="SUPFAM" id="SSF55811">
    <property type="entry name" value="Nudix"/>
    <property type="match status" value="1"/>
</dbReference>
<dbReference type="Gene3D" id="3.90.79.10">
    <property type="entry name" value="Nucleoside Triphosphate Pyrophosphohydrolase"/>
    <property type="match status" value="1"/>
</dbReference>
<protein>
    <recommendedName>
        <fullName evidence="3">Nudix hydrolase domain-containing protein</fullName>
    </recommendedName>
</protein>
<gene>
    <name evidence="4" type="ORF">HETIRDRAFT_414631</name>
</gene>
<dbReference type="FunCoup" id="W4KKP6">
    <property type="interactions" value="473"/>
</dbReference>
<proteinExistence type="inferred from homology"/>
<comment type="similarity">
    <text evidence="2">Belongs to the Nudix hydrolase family.</text>
</comment>
<dbReference type="InterPro" id="IPR020476">
    <property type="entry name" value="Nudix_hydrolase"/>
</dbReference>
<organism evidence="4 5">
    <name type="scientific">Heterobasidion irregulare (strain TC 32-1)</name>
    <dbReference type="NCBI Taxonomy" id="747525"/>
    <lineage>
        <taxon>Eukaryota</taxon>
        <taxon>Fungi</taxon>
        <taxon>Dikarya</taxon>
        <taxon>Basidiomycota</taxon>
        <taxon>Agaricomycotina</taxon>
        <taxon>Agaricomycetes</taxon>
        <taxon>Russulales</taxon>
        <taxon>Bondarzewiaceae</taxon>
        <taxon>Heterobasidion</taxon>
        <taxon>Heterobasidion annosum species complex</taxon>
    </lineage>
</organism>
<evidence type="ECO:0000313" key="4">
    <source>
        <dbReference type="EMBL" id="ETW85641.1"/>
    </source>
</evidence>
<dbReference type="PROSITE" id="PS00893">
    <property type="entry name" value="NUDIX_BOX"/>
    <property type="match status" value="1"/>
</dbReference>
<dbReference type="GO" id="GO:0005634">
    <property type="term" value="C:nucleus"/>
    <property type="evidence" value="ECO:0007669"/>
    <property type="project" value="TreeGrafter"/>
</dbReference>